<keyword evidence="1" id="KW-0812">Transmembrane</keyword>
<keyword evidence="3" id="KW-1185">Reference proteome</keyword>
<dbReference type="EMBL" id="JBHTHU010000020">
    <property type="protein sequence ID" value="MFD0751534.1"/>
    <property type="molecule type" value="Genomic_DNA"/>
</dbReference>
<feature type="transmembrane region" description="Helical" evidence="1">
    <location>
        <begin position="111"/>
        <end position="128"/>
    </location>
</feature>
<reference evidence="3" key="1">
    <citation type="journal article" date="2019" name="Int. J. Syst. Evol. Microbiol.">
        <title>The Global Catalogue of Microorganisms (GCM) 10K type strain sequencing project: providing services to taxonomists for standard genome sequencing and annotation.</title>
        <authorList>
            <consortium name="The Broad Institute Genomics Platform"/>
            <consortium name="The Broad Institute Genome Sequencing Center for Infectious Disease"/>
            <person name="Wu L."/>
            <person name="Ma J."/>
        </authorList>
    </citation>
    <scope>NUCLEOTIDE SEQUENCE [LARGE SCALE GENOMIC DNA]</scope>
    <source>
        <strain evidence="3">CCUG 63418</strain>
    </source>
</reference>
<evidence type="ECO:0000313" key="3">
    <source>
        <dbReference type="Proteomes" id="UP001596958"/>
    </source>
</evidence>
<accession>A0ABW2YZ79</accession>
<feature type="transmembrane region" description="Helical" evidence="1">
    <location>
        <begin position="81"/>
        <end position="105"/>
    </location>
</feature>
<dbReference type="RefSeq" id="WP_377101806.1">
    <property type="nucleotide sequence ID" value="NZ_JBHTHU010000020.1"/>
</dbReference>
<protein>
    <submittedName>
        <fullName evidence="2">Uncharacterized protein</fullName>
    </submittedName>
</protein>
<feature type="transmembrane region" description="Helical" evidence="1">
    <location>
        <begin position="12"/>
        <end position="31"/>
    </location>
</feature>
<comment type="caution">
    <text evidence="2">The sequence shown here is derived from an EMBL/GenBank/DDBJ whole genome shotgun (WGS) entry which is preliminary data.</text>
</comment>
<gene>
    <name evidence="2" type="ORF">ACFQZS_15385</name>
</gene>
<evidence type="ECO:0000256" key="1">
    <source>
        <dbReference type="SAM" id="Phobius"/>
    </source>
</evidence>
<dbReference type="Proteomes" id="UP001596958">
    <property type="component" value="Unassembled WGS sequence"/>
</dbReference>
<name>A0ABW2YZ79_9SPHI</name>
<keyword evidence="1" id="KW-1133">Transmembrane helix</keyword>
<keyword evidence="1" id="KW-0472">Membrane</keyword>
<sequence>MQGISFSRINIKTYNAILCVVLPLVLLILLAEYIPALMNKFNVKWIFSLDFLRFILVISCYTLPLTYFLSKGYELADFNKATWGSTVLGFIICCVALLPLSFILLVLFAKISFFIPMAFTAAIIFIYFRSLKRVTV</sequence>
<organism evidence="2 3">
    <name type="scientific">Mucilaginibacter calamicampi</name>
    <dbReference type="NCBI Taxonomy" id="1302352"/>
    <lineage>
        <taxon>Bacteria</taxon>
        <taxon>Pseudomonadati</taxon>
        <taxon>Bacteroidota</taxon>
        <taxon>Sphingobacteriia</taxon>
        <taxon>Sphingobacteriales</taxon>
        <taxon>Sphingobacteriaceae</taxon>
        <taxon>Mucilaginibacter</taxon>
    </lineage>
</organism>
<evidence type="ECO:0000313" key="2">
    <source>
        <dbReference type="EMBL" id="MFD0751534.1"/>
    </source>
</evidence>
<proteinExistence type="predicted"/>
<feature type="transmembrane region" description="Helical" evidence="1">
    <location>
        <begin position="51"/>
        <end position="69"/>
    </location>
</feature>